<proteinExistence type="predicted"/>
<feature type="compositionally biased region" description="Basic and acidic residues" evidence="1">
    <location>
        <begin position="41"/>
        <end position="59"/>
    </location>
</feature>
<protein>
    <submittedName>
        <fullName evidence="3">Uncharacterized protein</fullName>
    </submittedName>
</protein>
<dbReference type="AlphaFoldDB" id="A0A914VU12"/>
<dbReference type="Pfam" id="PF10195">
    <property type="entry name" value="Phospho_p8"/>
    <property type="match status" value="1"/>
</dbReference>
<dbReference type="WBParaSite" id="PSAMB.scaffold246size61639.g4130.t1">
    <property type="protein sequence ID" value="PSAMB.scaffold246size61639.g4130.t1"/>
    <property type="gene ID" value="PSAMB.scaffold246size61639.g4130"/>
</dbReference>
<feature type="compositionally biased region" description="Acidic residues" evidence="1">
    <location>
        <begin position="16"/>
        <end position="25"/>
    </location>
</feature>
<evidence type="ECO:0000313" key="2">
    <source>
        <dbReference type="Proteomes" id="UP000887566"/>
    </source>
</evidence>
<dbReference type="Proteomes" id="UP000887566">
    <property type="component" value="Unplaced"/>
</dbReference>
<feature type="compositionally biased region" description="Basic and acidic residues" evidence="1">
    <location>
        <begin position="66"/>
        <end position="78"/>
    </location>
</feature>
<organism evidence="2 3">
    <name type="scientific">Plectus sambesii</name>
    <dbReference type="NCBI Taxonomy" id="2011161"/>
    <lineage>
        <taxon>Eukaryota</taxon>
        <taxon>Metazoa</taxon>
        <taxon>Ecdysozoa</taxon>
        <taxon>Nematoda</taxon>
        <taxon>Chromadorea</taxon>
        <taxon>Plectida</taxon>
        <taxon>Plectina</taxon>
        <taxon>Plectoidea</taxon>
        <taxon>Plectidae</taxon>
        <taxon>Plectus</taxon>
    </lineage>
</organism>
<name>A0A914VU12_9BILA</name>
<sequence length="86" mass="9215">MAGKGSNSAQSSSEDLAAELESGEVDFEREVKSGGSGKQRTKAEQVEHKHAHPEGDTRKIVNNILHGEEKRRDEELKKGAAGSGSK</sequence>
<feature type="region of interest" description="Disordered" evidence="1">
    <location>
        <begin position="1"/>
        <end position="86"/>
    </location>
</feature>
<accession>A0A914VU12</accession>
<reference evidence="3" key="1">
    <citation type="submission" date="2022-11" db="UniProtKB">
        <authorList>
            <consortium name="WormBaseParasite"/>
        </authorList>
    </citation>
    <scope>IDENTIFICATION</scope>
</reference>
<dbReference type="InterPro" id="IPR018792">
    <property type="entry name" value="NUPR1-like"/>
</dbReference>
<evidence type="ECO:0000313" key="3">
    <source>
        <dbReference type="WBParaSite" id="PSAMB.scaffold246size61639.g4130.t1"/>
    </source>
</evidence>
<keyword evidence="2" id="KW-1185">Reference proteome</keyword>
<evidence type="ECO:0000256" key="1">
    <source>
        <dbReference type="SAM" id="MobiDB-lite"/>
    </source>
</evidence>